<evidence type="ECO:0000313" key="3">
    <source>
        <dbReference type="Proteomes" id="UP000823936"/>
    </source>
</evidence>
<dbReference type="PANTHER" id="PTHR35339:SF4">
    <property type="entry name" value="LINALOOL DEHYDRATASE_ISOMERASE DOMAIN-CONTAINING PROTEIN"/>
    <property type="match status" value="1"/>
</dbReference>
<dbReference type="InterPro" id="IPR016624">
    <property type="entry name" value="UCP014753"/>
</dbReference>
<name>A0A9D1TM95_9SPIO</name>
<dbReference type="PANTHER" id="PTHR35339">
    <property type="entry name" value="LINALOOL DEHYDRATASE_ISOMERASE DOMAIN-CONTAINING PROTEIN"/>
    <property type="match status" value="1"/>
</dbReference>
<sequence length="680" mass="77955">MHFSPENPDYKLSPYTGLTRKHWIDAGKFILEGVFRHVKTMDSPVLVPRYEWDITYPNKNTPAWKVQAEYYEGLARSFFIAAPLIKNEPDIIIEGKRLRKYYKDHILRSCTPGDEQYVLSYSDMDKDSSPSFTLHTYQQTVETCAIVIGLVTTRNEIWDAYTKEEKDTIASFIRDYANGTTATQNWRLFNMLDLAFLHMMGYEIDKNLMREHAQAILSYYAGQGWYRDGHTFDYYSVWAFQVYGPIWCSWYGYENEPYIAKQFENNSNELMKSYDRLFDRDGNVTMWGRSNIYRNAATAAFAANYNLKNPSVNPGLARRISSGALLQFFSRDDVLYEGVPVIGFYGPFTPMVQSYSCAESPLWLGKAFLCLELDEDHPFWTAKEEGGIWDEMQKGEVRECVLPGPGLCISSHSDNGAMEMRTAKVVKRIGDDNGRWCYAKLSYNSRYPWESDTPSGLSAATYTLKENDIDKTEQINALLWNGMKDDVLYRRALFGFDSSADYHWTSIIDLADFSVPCGLVRADKIRLFHKPVEIYLGSYGFPCPDAESETIKRDGSQAVIMHGKGSDGKMRHIAMTVYSGWDELFVSRNEGLNPDTHQSFTIYAKAERKKVFMYEPYVLISQVITKEGDEGFTKDEIFSISEIEYTDSEKCGGYGPVMIKMKSGRSYKIDFAGIEGNLQL</sequence>
<gene>
    <name evidence="2" type="ORF">IAB12_00570</name>
</gene>
<reference evidence="2" key="2">
    <citation type="submission" date="2021-04" db="EMBL/GenBank/DDBJ databases">
        <authorList>
            <person name="Gilroy R."/>
        </authorList>
    </citation>
    <scope>NUCLEOTIDE SEQUENCE</scope>
    <source>
        <strain evidence="2">Gambia11-129</strain>
    </source>
</reference>
<dbReference type="Pfam" id="PF10022">
    <property type="entry name" value="DUF2264"/>
    <property type="match status" value="1"/>
</dbReference>
<protein>
    <submittedName>
        <fullName evidence="2">DUF2264 domain-containing protein</fullName>
    </submittedName>
</protein>
<dbReference type="AlphaFoldDB" id="A0A9D1TM95"/>
<organism evidence="2 3">
    <name type="scientific">Candidatus Ornithospirochaeta avicola</name>
    <dbReference type="NCBI Taxonomy" id="2840896"/>
    <lineage>
        <taxon>Bacteria</taxon>
        <taxon>Pseudomonadati</taxon>
        <taxon>Spirochaetota</taxon>
        <taxon>Spirochaetia</taxon>
        <taxon>Spirochaetales</taxon>
        <taxon>Spirochaetaceae</taxon>
        <taxon>Spirochaetaceae incertae sedis</taxon>
        <taxon>Candidatus Ornithospirochaeta</taxon>
    </lineage>
</organism>
<proteinExistence type="predicted"/>
<dbReference type="EMBL" id="DXHU01000003">
    <property type="protein sequence ID" value="HIV98262.1"/>
    <property type="molecule type" value="Genomic_DNA"/>
</dbReference>
<comment type="caution">
    <text evidence="2">The sequence shown here is derived from an EMBL/GenBank/DDBJ whole genome shotgun (WGS) entry which is preliminary data.</text>
</comment>
<evidence type="ECO:0000259" key="1">
    <source>
        <dbReference type="Pfam" id="PF10022"/>
    </source>
</evidence>
<evidence type="ECO:0000313" key="2">
    <source>
        <dbReference type="EMBL" id="HIV98262.1"/>
    </source>
</evidence>
<reference evidence="2" key="1">
    <citation type="journal article" date="2021" name="PeerJ">
        <title>Extensive microbial diversity within the chicken gut microbiome revealed by metagenomics and culture.</title>
        <authorList>
            <person name="Gilroy R."/>
            <person name="Ravi A."/>
            <person name="Getino M."/>
            <person name="Pursley I."/>
            <person name="Horton D.L."/>
            <person name="Alikhan N.F."/>
            <person name="Baker D."/>
            <person name="Gharbi K."/>
            <person name="Hall N."/>
            <person name="Watson M."/>
            <person name="Adriaenssens E.M."/>
            <person name="Foster-Nyarko E."/>
            <person name="Jarju S."/>
            <person name="Secka A."/>
            <person name="Antonio M."/>
            <person name="Oren A."/>
            <person name="Chaudhuri R.R."/>
            <person name="La Ragione R."/>
            <person name="Hildebrand F."/>
            <person name="Pallen M.J."/>
        </authorList>
    </citation>
    <scope>NUCLEOTIDE SEQUENCE</scope>
    <source>
        <strain evidence="2">Gambia11-129</strain>
    </source>
</reference>
<accession>A0A9D1TM95</accession>
<dbReference type="Proteomes" id="UP000823936">
    <property type="component" value="Unassembled WGS sequence"/>
</dbReference>
<feature type="domain" description="DUF2264" evidence="1">
    <location>
        <begin position="20"/>
        <end position="385"/>
    </location>
</feature>
<dbReference type="InterPro" id="IPR049349">
    <property type="entry name" value="DUF2264_N"/>
</dbReference>